<dbReference type="GO" id="GO:0032263">
    <property type="term" value="P:GMP salvage"/>
    <property type="evidence" value="ECO:0007669"/>
    <property type="project" value="TreeGrafter"/>
</dbReference>
<dbReference type="NCBIfam" id="TIGR01203">
    <property type="entry name" value="HGPRTase"/>
    <property type="match status" value="1"/>
</dbReference>
<dbReference type="EMBL" id="CP003345">
    <property type="protein sequence ID" value="AFM02853.1"/>
    <property type="molecule type" value="Genomic_DNA"/>
</dbReference>
<gene>
    <name evidence="17" type="ordered locus">Fleli_0373</name>
</gene>
<evidence type="ECO:0000256" key="14">
    <source>
        <dbReference type="ARBA" id="ARBA00049402"/>
    </source>
</evidence>
<dbReference type="GO" id="GO:0000166">
    <property type="term" value="F:nucleotide binding"/>
    <property type="evidence" value="ECO:0007669"/>
    <property type="project" value="UniProtKB-KW"/>
</dbReference>
<feature type="domain" description="Phosphoribosyltransferase" evidence="16">
    <location>
        <begin position="21"/>
        <end position="170"/>
    </location>
</feature>
<comment type="cofactor">
    <cofactor evidence="1 15">
        <name>Mg(2+)</name>
        <dbReference type="ChEBI" id="CHEBI:18420"/>
    </cofactor>
</comment>
<dbReference type="PATRIC" id="fig|880071.3.peg.357"/>
<evidence type="ECO:0000256" key="8">
    <source>
        <dbReference type="ARBA" id="ARBA00022679"/>
    </source>
</evidence>
<dbReference type="Pfam" id="PF00156">
    <property type="entry name" value="Pribosyltran"/>
    <property type="match status" value="1"/>
</dbReference>
<proteinExistence type="inferred from homology"/>
<dbReference type="GO" id="GO:0005829">
    <property type="term" value="C:cytosol"/>
    <property type="evidence" value="ECO:0007669"/>
    <property type="project" value="TreeGrafter"/>
</dbReference>
<keyword evidence="12 15" id="KW-0460">Magnesium</keyword>
<comment type="catalytic activity">
    <reaction evidence="14">
        <text>IMP + diphosphate = hypoxanthine + 5-phospho-alpha-D-ribose 1-diphosphate</text>
        <dbReference type="Rhea" id="RHEA:17973"/>
        <dbReference type="ChEBI" id="CHEBI:17368"/>
        <dbReference type="ChEBI" id="CHEBI:33019"/>
        <dbReference type="ChEBI" id="CHEBI:58017"/>
        <dbReference type="ChEBI" id="CHEBI:58053"/>
        <dbReference type="EC" id="2.4.2.8"/>
    </reaction>
    <physiologicalReaction direction="right-to-left" evidence="14">
        <dbReference type="Rhea" id="RHEA:17975"/>
    </physiologicalReaction>
</comment>
<dbReference type="Gene3D" id="3.40.50.2020">
    <property type="match status" value="1"/>
</dbReference>
<dbReference type="GO" id="GO:0000287">
    <property type="term" value="F:magnesium ion binding"/>
    <property type="evidence" value="ECO:0007669"/>
    <property type="project" value="TreeGrafter"/>
</dbReference>
<dbReference type="InterPro" id="IPR005904">
    <property type="entry name" value="Hxn_phspho_trans"/>
</dbReference>
<keyword evidence="10 15" id="KW-0660">Purine salvage</keyword>
<comment type="pathway">
    <text evidence="3 15">Purine metabolism; IMP biosynthesis via salvage pathway; IMP from hypoxanthine: step 1/1.</text>
</comment>
<dbReference type="GO" id="GO:0004422">
    <property type="term" value="F:hypoxanthine phosphoribosyltransferase activity"/>
    <property type="evidence" value="ECO:0007669"/>
    <property type="project" value="InterPro"/>
</dbReference>
<evidence type="ECO:0000313" key="18">
    <source>
        <dbReference type="Proteomes" id="UP000006054"/>
    </source>
</evidence>
<evidence type="ECO:0000256" key="12">
    <source>
        <dbReference type="ARBA" id="ARBA00022842"/>
    </source>
</evidence>
<keyword evidence="7 15" id="KW-0328">Glycosyltransferase</keyword>
<protein>
    <recommendedName>
        <fullName evidence="5 15">Hypoxanthine phosphoribosyltransferase</fullName>
        <ecNumber evidence="5 15">2.4.2.8</ecNumber>
    </recommendedName>
</protein>
<dbReference type="GO" id="GO:0032264">
    <property type="term" value="P:IMP salvage"/>
    <property type="evidence" value="ECO:0007669"/>
    <property type="project" value="UniProtKB-UniPathway"/>
</dbReference>
<dbReference type="InterPro" id="IPR000836">
    <property type="entry name" value="PRTase_dom"/>
</dbReference>
<dbReference type="CDD" id="cd06223">
    <property type="entry name" value="PRTases_typeI"/>
    <property type="match status" value="1"/>
</dbReference>
<comment type="catalytic activity">
    <reaction evidence="13">
        <text>GMP + diphosphate = guanine + 5-phospho-alpha-D-ribose 1-diphosphate</text>
        <dbReference type="Rhea" id="RHEA:25424"/>
        <dbReference type="ChEBI" id="CHEBI:16235"/>
        <dbReference type="ChEBI" id="CHEBI:33019"/>
        <dbReference type="ChEBI" id="CHEBI:58017"/>
        <dbReference type="ChEBI" id="CHEBI:58115"/>
        <dbReference type="EC" id="2.4.2.8"/>
    </reaction>
    <physiologicalReaction direction="right-to-left" evidence="13">
        <dbReference type="Rhea" id="RHEA:25426"/>
    </physiologicalReaction>
</comment>
<dbReference type="GO" id="GO:0052657">
    <property type="term" value="F:guanine phosphoribosyltransferase activity"/>
    <property type="evidence" value="ECO:0007669"/>
    <property type="project" value="RHEA"/>
</dbReference>
<dbReference type="STRING" id="880071.Fleli_0373"/>
<evidence type="ECO:0000256" key="6">
    <source>
        <dbReference type="ARBA" id="ARBA00022490"/>
    </source>
</evidence>
<comment type="similarity">
    <text evidence="4 15">Belongs to the purine/pyrimidine phosphoribosyltransferase family.</text>
</comment>
<evidence type="ECO:0000256" key="9">
    <source>
        <dbReference type="ARBA" id="ARBA00022723"/>
    </source>
</evidence>
<dbReference type="InterPro" id="IPR050408">
    <property type="entry name" value="HGPRT"/>
</dbReference>
<dbReference type="KEGG" id="fli:Fleli_0373"/>
<dbReference type="GO" id="GO:0046100">
    <property type="term" value="P:hypoxanthine metabolic process"/>
    <property type="evidence" value="ECO:0007669"/>
    <property type="project" value="TreeGrafter"/>
</dbReference>
<evidence type="ECO:0000256" key="13">
    <source>
        <dbReference type="ARBA" id="ARBA00048811"/>
    </source>
</evidence>
<dbReference type="Proteomes" id="UP000006054">
    <property type="component" value="Chromosome"/>
</dbReference>
<evidence type="ECO:0000259" key="16">
    <source>
        <dbReference type="Pfam" id="PF00156"/>
    </source>
</evidence>
<dbReference type="UniPathway" id="UPA00591">
    <property type="reaction ID" value="UER00648"/>
</dbReference>
<dbReference type="GO" id="GO:0006178">
    <property type="term" value="P:guanine salvage"/>
    <property type="evidence" value="ECO:0007669"/>
    <property type="project" value="TreeGrafter"/>
</dbReference>
<keyword evidence="6 15" id="KW-0963">Cytoplasm</keyword>
<evidence type="ECO:0000256" key="2">
    <source>
        <dbReference type="ARBA" id="ARBA00004496"/>
    </source>
</evidence>
<dbReference type="HOGENOM" id="CLU_073615_0_2_10"/>
<evidence type="ECO:0000313" key="17">
    <source>
        <dbReference type="EMBL" id="AFM02853.1"/>
    </source>
</evidence>
<dbReference type="SUPFAM" id="SSF53271">
    <property type="entry name" value="PRTase-like"/>
    <property type="match status" value="1"/>
</dbReference>
<dbReference type="eggNOG" id="COG0634">
    <property type="taxonomic scope" value="Bacteria"/>
</dbReference>
<keyword evidence="11 15" id="KW-0547">Nucleotide-binding</keyword>
<evidence type="ECO:0000256" key="15">
    <source>
        <dbReference type="RuleBase" id="RU364099"/>
    </source>
</evidence>
<dbReference type="GO" id="GO:0006166">
    <property type="term" value="P:purine ribonucleoside salvage"/>
    <property type="evidence" value="ECO:0007669"/>
    <property type="project" value="UniProtKB-KW"/>
</dbReference>
<keyword evidence="8 15" id="KW-0808">Transferase</keyword>
<keyword evidence="18" id="KW-1185">Reference proteome</keyword>
<accession>I4AFW8</accession>
<evidence type="ECO:0000256" key="3">
    <source>
        <dbReference type="ARBA" id="ARBA00004669"/>
    </source>
</evidence>
<dbReference type="EC" id="2.4.2.8" evidence="5 15"/>
<dbReference type="InterPro" id="IPR029057">
    <property type="entry name" value="PRTase-like"/>
</dbReference>
<organism evidence="17 18">
    <name type="scientific">Bernardetia litoralis (strain ATCC 23117 / DSM 6794 / NBRC 15988 / NCIMB 1366 / Fx l1 / Sio-4)</name>
    <name type="common">Flexibacter litoralis</name>
    <dbReference type="NCBI Taxonomy" id="880071"/>
    <lineage>
        <taxon>Bacteria</taxon>
        <taxon>Pseudomonadati</taxon>
        <taxon>Bacteroidota</taxon>
        <taxon>Cytophagia</taxon>
        <taxon>Cytophagales</taxon>
        <taxon>Bernardetiaceae</taxon>
        <taxon>Bernardetia</taxon>
    </lineage>
</organism>
<evidence type="ECO:0000256" key="5">
    <source>
        <dbReference type="ARBA" id="ARBA00011895"/>
    </source>
</evidence>
<dbReference type="OrthoDB" id="9802824at2"/>
<name>I4AFW8_BERLS</name>
<dbReference type="PANTHER" id="PTHR43340">
    <property type="entry name" value="HYPOXANTHINE-GUANINE PHOSPHORIBOSYLTRANSFERASE"/>
    <property type="match status" value="1"/>
</dbReference>
<dbReference type="AlphaFoldDB" id="I4AFW8"/>
<dbReference type="RefSeq" id="WP_014796315.1">
    <property type="nucleotide sequence ID" value="NC_018018.1"/>
</dbReference>
<evidence type="ECO:0000256" key="10">
    <source>
        <dbReference type="ARBA" id="ARBA00022726"/>
    </source>
</evidence>
<evidence type="ECO:0000256" key="11">
    <source>
        <dbReference type="ARBA" id="ARBA00022741"/>
    </source>
</evidence>
<comment type="subcellular location">
    <subcellularLocation>
        <location evidence="2 15">Cytoplasm</location>
    </subcellularLocation>
</comment>
<dbReference type="PANTHER" id="PTHR43340:SF1">
    <property type="entry name" value="HYPOXANTHINE PHOSPHORIBOSYLTRANSFERASE"/>
    <property type="match status" value="1"/>
</dbReference>
<sequence length="191" mass="21792">MKPITSRLLIQDKYFKPYLSEDQMYQRVQELGKQIEIDYEGKKPLLLCILNGSFVFAADLVRAMDTACQISFLKYSSYVKDKISDNAKDLLGIQGLNESLENRHLIVVEDIVDTGNTMNKFLKELSAYKPASIEIATCLFKPSALKFDISPKYVAFSIPNDFVVGYGLDYDNYGRNLRGIYVIDEDENNNK</sequence>
<evidence type="ECO:0000256" key="7">
    <source>
        <dbReference type="ARBA" id="ARBA00022676"/>
    </source>
</evidence>
<evidence type="ECO:0000256" key="1">
    <source>
        <dbReference type="ARBA" id="ARBA00001946"/>
    </source>
</evidence>
<keyword evidence="9 15" id="KW-0479">Metal-binding</keyword>
<evidence type="ECO:0000256" key="4">
    <source>
        <dbReference type="ARBA" id="ARBA00008391"/>
    </source>
</evidence>
<reference evidence="18" key="1">
    <citation type="submission" date="2012-06" db="EMBL/GenBank/DDBJ databases">
        <title>The complete genome of Flexibacter litoralis DSM 6794.</title>
        <authorList>
            <person name="Lucas S."/>
            <person name="Copeland A."/>
            <person name="Lapidus A."/>
            <person name="Glavina del Rio T."/>
            <person name="Dalin E."/>
            <person name="Tice H."/>
            <person name="Bruce D."/>
            <person name="Goodwin L."/>
            <person name="Pitluck S."/>
            <person name="Peters L."/>
            <person name="Ovchinnikova G."/>
            <person name="Lu M."/>
            <person name="Kyrpides N."/>
            <person name="Mavromatis K."/>
            <person name="Ivanova N."/>
            <person name="Brettin T."/>
            <person name="Detter J.C."/>
            <person name="Han C."/>
            <person name="Larimer F."/>
            <person name="Land M."/>
            <person name="Hauser L."/>
            <person name="Markowitz V."/>
            <person name="Cheng J.-F."/>
            <person name="Hugenholtz P."/>
            <person name="Woyke T."/>
            <person name="Wu D."/>
            <person name="Spring S."/>
            <person name="Lang E."/>
            <person name="Kopitz M."/>
            <person name="Brambilla E."/>
            <person name="Klenk H.-P."/>
            <person name="Eisen J.A."/>
        </authorList>
    </citation>
    <scope>NUCLEOTIDE SEQUENCE [LARGE SCALE GENOMIC DNA]</scope>
    <source>
        <strain evidence="18">ATCC 23117 / DSM 6794 / NBRC 15988 / NCIMB 1366 / Sio-4</strain>
    </source>
</reference>